<dbReference type="PROSITE" id="PS50110">
    <property type="entry name" value="RESPONSE_REGULATORY"/>
    <property type="match status" value="1"/>
</dbReference>
<dbReference type="Proteomes" id="UP000886657">
    <property type="component" value="Unassembled WGS sequence"/>
</dbReference>
<protein>
    <submittedName>
        <fullName evidence="4">Response regulator</fullName>
    </submittedName>
</protein>
<feature type="domain" description="Response regulatory" evidence="3">
    <location>
        <begin position="11"/>
        <end position="126"/>
    </location>
</feature>
<dbReference type="SUPFAM" id="SSF52172">
    <property type="entry name" value="CheY-like"/>
    <property type="match status" value="1"/>
</dbReference>
<dbReference type="PANTHER" id="PTHR44591:SF3">
    <property type="entry name" value="RESPONSE REGULATORY DOMAIN-CONTAINING PROTEIN"/>
    <property type="match status" value="1"/>
</dbReference>
<dbReference type="CDD" id="cd00156">
    <property type="entry name" value="REC"/>
    <property type="match status" value="1"/>
</dbReference>
<dbReference type="GO" id="GO:0000160">
    <property type="term" value="P:phosphorelay signal transduction system"/>
    <property type="evidence" value="ECO:0007669"/>
    <property type="project" value="InterPro"/>
</dbReference>
<gene>
    <name evidence="4" type="ORF">IPP58_03100</name>
</gene>
<accession>A0A9D7SEZ7</accession>
<feature type="modified residue" description="4-aspartylphosphate" evidence="2">
    <location>
        <position position="61"/>
    </location>
</feature>
<organism evidence="4 5">
    <name type="scientific">Candidatus Geothrix skivensis</name>
    <dbReference type="NCBI Taxonomy" id="2954439"/>
    <lineage>
        <taxon>Bacteria</taxon>
        <taxon>Pseudomonadati</taxon>
        <taxon>Acidobacteriota</taxon>
        <taxon>Holophagae</taxon>
        <taxon>Holophagales</taxon>
        <taxon>Holophagaceae</taxon>
        <taxon>Geothrix</taxon>
    </lineage>
</organism>
<dbReference type="EMBL" id="JADKIO010000005">
    <property type="protein sequence ID" value="MBK9795480.1"/>
    <property type="molecule type" value="Genomic_DNA"/>
</dbReference>
<evidence type="ECO:0000259" key="3">
    <source>
        <dbReference type="PROSITE" id="PS50110"/>
    </source>
</evidence>
<evidence type="ECO:0000313" key="5">
    <source>
        <dbReference type="Proteomes" id="UP000886657"/>
    </source>
</evidence>
<dbReference type="InterPro" id="IPR001789">
    <property type="entry name" value="Sig_transdc_resp-reg_receiver"/>
</dbReference>
<dbReference type="PANTHER" id="PTHR44591">
    <property type="entry name" value="STRESS RESPONSE REGULATOR PROTEIN 1"/>
    <property type="match status" value="1"/>
</dbReference>
<proteinExistence type="predicted"/>
<dbReference type="Gene3D" id="3.40.50.2300">
    <property type="match status" value="1"/>
</dbReference>
<dbReference type="AlphaFoldDB" id="A0A9D7SEZ7"/>
<evidence type="ECO:0000256" key="2">
    <source>
        <dbReference type="PROSITE-ProRule" id="PRU00169"/>
    </source>
</evidence>
<dbReference type="Pfam" id="PF00072">
    <property type="entry name" value="Response_reg"/>
    <property type="match status" value="1"/>
</dbReference>
<keyword evidence="1 2" id="KW-0597">Phosphoprotein</keyword>
<dbReference type="InterPro" id="IPR050595">
    <property type="entry name" value="Bact_response_regulator"/>
</dbReference>
<name>A0A9D7SEZ7_9BACT</name>
<comment type="caution">
    <text evidence="4">The sequence shown here is derived from an EMBL/GenBank/DDBJ whole genome shotgun (WGS) entry which is preliminary data.</text>
</comment>
<sequence>MNAQAGVGQPRILHVDDDALMQDTMGTMLRYLGFDPVMASSGEEALATLAMGLRPAMVILDMNMPGLGGAATLPRLRAMLPDLPVLIATGRVDETVRHLVRCHSMVGLMPKPFHLRDLRRHLGEWLVIGPDQDC</sequence>
<evidence type="ECO:0000313" key="4">
    <source>
        <dbReference type="EMBL" id="MBK9795480.1"/>
    </source>
</evidence>
<dbReference type="SMART" id="SM00448">
    <property type="entry name" value="REC"/>
    <property type="match status" value="1"/>
</dbReference>
<dbReference type="InterPro" id="IPR011006">
    <property type="entry name" value="CheY-like_superfamily"/>
</dbReference>
<evidence type="ECO:0000256" key="1">
    <source>
        <dbReference type="ARBA" id="ARBA00022553"/>
    </source>
</evidence>
<reference evidence="4" key="1">
    <citation type="submission" date="2020-10" db="EMBL/GenBank/DDBJ databases">
        <title>Connecting structure to function with the recovery of over 1000 high-quality activated sludge metagenome-assembled genomes encoding full-length rRNA genes using long-read sequencing.</title>
        <authorList>
            <person name="Singleton C.M."/>
            <person name="Petriglieri F."/>
            <person name="Kristensen J.M."/>
            <person name="Kirkegaard R.H."/>
            <person name="Michaelsen T.Y."/>
            <person name="Andersen M.H."/>
            <person name="Karst S.M."/>
            <person name="Dueholm M.S."/>
            <person name="Nielsen P.H."/>
            <person name="Albertsen M."/>
        </authorList>
    </citation>
    <scope>NUCLEOTIDE SEQUENCE</scope>
    <source>
        <strain evidence="4">Skiv_18-Q3-R9-52_MAXAC.067</strain>
    </source>
</reference>